<keyword evidence="8" id="KW-0966">Cell projection</keyword>
<feature type="domain" description="IFT80/172/WDR35 TPR" evidence="12">
    <location>
        <begin position="718"/>
        <end position="807"/>
    </location>
</feature>
<dbReference type="Gene3D" id="2.130.10.10">
    <property type="entry name" value="YVTN repeat-like/Quinoprotein amine dehydrogenase"/>
    <property type="match status" value="1"/>
</dbReference>
<evidence type="ECO:0000259" key="15">
    <source>
        <dbReference type="Pfam" id="PF25768"/>
    </source>
</evidence>
<feature type="domain" description="IFT121 second beta-propeller" evidence="13">
    <location>
        <begin position="351"/>
        <end position="685"/>
    </location>
</feature>
<dbReference type="InterPro" id="IPR056170">
    <property type="entry name" value="Znf_IFT121-like"/>
</dbReference>
<evidence type="ECO:0000259" key="12">
    <source>
        <dbReference type="Pfam" id="PF23387"/>
    </source>
</evidence>
<evidence type="ECO:0000256" key="3">
    <source>
        <dbReference type="ARBA" id="ARBA00022574"/>
    </source>
</evidence>
<dbReference type="InterPro" id="IPR015943">
    <property type="entry name" value="WD40/YVTN_repeat-like_dom_sf"/>
</dbReference>
<evidence type="ECO:0000256" key="4">
    <source>
        <dbReference type="ARBA" id="ARBA00022737"/>
    </source>
</evidence>
<organism evidence="16 17">
    <name type="scientific">Vitrella brassicaformis (strain CCMP3155)</name>
    <dbReference type="NCBI Taxonomy" id="1169540"/>
    <lineage>
        <taxon>Eukaryota</taxon>
        <taxon>Sar</taxon>
        <taxon>Alveolata</taxon>
        <taxon>Colpodellida</taxon>
        <taxon>Vitrellaceae</taxon>
        <taxon>Vitrella</taxon>
    </lineage>
</organism>
<feature type="domain" description="IFT121/TULP4 N-terminal" evidence="14">
    <location>
        <begin position="1"/>
        <end position="345"/>
    </location>
</feature>
<comment type="subcellular location">
    <subcellularLocation>
        <location evidence="1">Cytoplasm</location>
        <location evidence="1">Cytoskeleton</location>
        <location evidence="1">Cilium basal body</location>
    </subcellularLocation>
</comment>
<evidence type="ECO:0000256" key="5">
    <source>
        <dbReference type="ARBA" id="ARBA00022794"/>
    </source>
</evidence>
<protein>
    <submittedName>
        <fullName evidence="16">Uncharacterized protein</fullName>
    </submittedName>
</protein>
<dbReference type="InterPro" id="IPR057361">
    <property type="entry name" value="TPR_WDR35"/>
</dbReference>
<dbReference type="GO" id="GO:0061512">
    <property type="term" value="P:protein localization to cilium"/>
    <property type="evidence" value="ECO:0007669"/>
    <property type="project" value="TreeGrafter"/>
</dbReference>
<evidence type="ECO:0000259" key="11">
    <source>
        <dbReference type="Pfam" id="PF23145"/>
    </source>
</evidence>
<feature type="domain" description="IFT121-like TPR repeats" evidence="15">
    <location>
        <begin position="1040"/>
        <end position="1139"/>
    </location>
</feature>
<evidence type="ECO:0000256" key="10">
    <source>
        <dbReference type="SAM" id="MobiDB-lite"/>
    </source>
</evidence>
<accession>A0A0G4FHX4</accession>
<dbReference type="Pfam" id="PF25170">
    <property type="entry name" value="TPR_WDR35"/>
    <property type="match status" value="1"/>
</dbReference>
<dbReference type="InterPro" id="IPR056158">
    <property type="entry name" value="Beta-prop_IFT121_2nd"/>
</dbReference>
<dbReference type="SUPFAM" id="SSF101908">
    <property type="entry name" value="Putative isomerase YbhE"/>
    <property type="match status" value="1"/>
</dbReference>
<evidence type="ECO:0000256" key="1">
    <source>
        <dbReference type="ARBA" id="ARBA00004120"/>
    </source>
</evidence>
<evidence type="ECO:0000259" key="14">
    <source>
        <dbReference type="Pfam" id="PF24797"/>
    </source>
</evidence>
<dbReference type="InterPro" id="IPR001680">
    <property type="entry name" value="WD40_rpt"/>
</dbReference>
<evidence type="ECO:0000256" key="2">
    <source>
        <dbReference type="ARBA" id="ARBA00022490"/>
    </source>
</evidence>
<dbReference type="Pfam" id="PF23390">
    <property type="entry name" value="Beta-prop_WDR35_2nd"/>
    <property type="match status" value="1"/>
</dbReference>
<dbReference type="PhylomeDB" id="A0A0G4FHX4"/>
<dbReference type="GO" id="GO:1905515">
    <property type="term" value="P:non-motile cilium assembly"/>
    <property type="evidence" value="ECO:0007669"/>
    <property type="project" value="TreeGrafter"/>
</dbReference>
<evidence type="ECO:0000256" key="9">
    <source>
        <dbReference type="PROSITE-ProRule" id="PRU00221"/>
    </source>
</evidence>
<feature type="repeat" description="WD" evidence="9">
    <location>
        <begin position="75"/>
        <end position="106"/>
    </location>
</feature>
<dbReference type="Pfam" id="PF24797">
    <property type="entry name" value="Beta-prop_WDR35_TULP_N"/>
    <property type="match status" value="1"/>
</dbReference>
<keyword evidence="7" id="KW-0206">Cytoskeleton</keyword>
<dbReference type="Proteomes" id="UP000041254">
    <property type="component" value="Unassembled WGS sequence"/>
</dbReference>
<dbReference type="GO" id="GO:0097730">
    <property type="term" value="C:non-motile cilium"/>
    <property type="evidence" value="ECO:0007669"/>
    <property type="project" value="TreeGrafter"/>
</dbReference>
<keyword evidence="5" id="KW-0970">Cilium biogenesis/degradation</keyword>
<dbReference type="OMA" id="VWAMCWA"/>
<dbReference type="EMBL" id="CDMY01000442">
    <property type="protein sequence ID" value="CEM13063.1"/>
    <property type="molecule type" value="Genomic_DNA"/>
</dbReference>
<dbReference type="AlphaFoldDB" id="A0A0G4FHX4"/>
<feature type="region of interest" description="Disordered" evidence="10">
    <location>
        <begin position="46"/>
        <end position="73"/>
    </location>
</feature>
<dbReference type="Pfam" id="PF25768">
    <property type="entry name" value="TPR_IFT121"/>
    <property type="match status" value="1"/>
</dbReference>
<name>A0A0G4FHX4_VITBC</name>
<proteinExistence type="predicted"/>
<evidence type="ECO:0000313" key="16">
    <source>
        <dbReference type="EMBL" id="CEM13063.1"/>
    </source>
</evidence>
<dbReference type="SUPFAM" id="SSF50978">
    <property type="entry name" value="WD40 repeat-like"/>
    <property type="match status" value="1"/>
</dbReference>
<dbReference type="SMART" id="SM00320">
    <property type="entry name" value="WD40"/>
    <property type="match status" value="4"/>
</dbReference>
<keyword evidence="17" id="KW-1185">Reference proteome</keyword>
<dbReference type="VEuPathDB" id="CryptoDB:Vbra_9213"/>
<keyword evidence="4" id="KW-0677">Repeat</keyword>
<keyword evidence="3 9" id="KW-0853">WD repeat</keyword>
<evidence type="ECO:0000256" key="6">
    <source>
        <dbReference type="ARBA" id="ARBA00023069"/>
    </source>
</evidence>
<evidence type="ECO:0000256" key="8">
    <source>
        <dbReference type="ARBA" id="ARBA00023273"/>
    </source>
</evidence>
<dbReference type="InParanoid" id="A0A0G4FHX4"/>
<dbReference type="FunFam" id="1.25.40.470:FF:000004">
    <property type="entry name" value="WD repeat-containing protein 35"/>
    <property type="match status" value="1"/>
</dbReference>
<dbReference type="Pfam" id="PF23145">
    <property type="entry name" value="Zf_2nd_IFT121"/>
    <property type="match status" value="1"/>
</dbReference>
<keyword evidence="2" id="KW-0963">Cytoplasm</keyword>
<dbReference type="OrthoDB" id="10260567at2759"/>
<dbReference type="InterPro" id="IPR056157">
    <property type="entry name" value="TPR_IFT80_172_dom"/>
</dbReference>
<dbReference type="InterPro" id="IPR017233">
    <property type="entry name" value="WDR35"/>
</dbReference>
<dbReference type="InterPro" id="IPR057979">
    <property type="entry name" value="TPR_IFT121"/>
</dbReference>
<evidence type="ECO:0000259" key="13">
    <source>
        <dbReference type="Pfam" id="PF23390"/>
    </source>
</evidence>
<evidence type="ECO:0000313" key="17">
    <source>
        <dbReference type="Proteomes" id="UP000041254"/>
    </source>
</evidence>
<evidence type="ECO:0000256" key="7">
    <source>
        <dbReference type="ARBA" id="ARBA00023212"/>
    </source>
</evidence>
<dbReference type="PROSITE" id="PS50082">
    <property type="entry name" value="WD_REPEATS_2"/>
    <property type="match status" value="1"/>
</dbReference>
<reference evidence="16 17" key="1">
    <citation type="submission" date="2014-11" db="EMBL/GenBank/DDBJ databases">
        <authorList>
            <person name="Zhu J."/>
            <person name="Qi W."/>
            <person name="Song R."/>
        </authorList>
    </citation>
    <scope>NUCLEOTIDE SEQUENCE [LARGE SCALE GENOMIC DNA]</scope>
</reference>
<dbReference type="STRING" id="1169540.A0A0G4FHX4"/>
<dbReference type="Gene3D" id="1.25.40.470">
    <property type="match status" value="1"/>
</dbReference>
<keyword evidence="6" id="KW-0969">Cilium</keyword>
<dbReference type="GO" id="GO:0035721">
    <property type="term" value="P:intraciliary retrograde transport"/>
    <property type="evidence" value="ECO:0007669"/>
    <property type="project" value="TreeGrafter"/>
</dbReference>
<dbReference type="PANTHER" id="PTHR12764">
    <property type="entry name" value="WD REPEAT DOMAIN-RELATED"/>
    <property type="match status" value="1"/>
</dbReference>
<dbReference type="Pfam" id="PF23387">
    <property type="entry name" value="TPR_IFT80_172"/>
    <property type="match status" value="1"/>
</dbReference>
<dbReference type="InterPro" id="IPR036322">
    <property type="entry name" value="WD40_repeat_dom_sf"/>
</dbReference>
<dbReference type="InterPro" id="IPR056159">
    <property type="entry name" value="Beta-prop_IFT121_TULP_N"/>
</dbReference>
<dbReference type="GO" id="GO:0030991">
    <property type="term" value="C:intraciliary transport particle A"/>
    <property type="evidence" value="ECO:0007669"/>
    <property type="project" value="TreeGrafter"/>
</dbReference>
<feature type="domain" description="IFT121-like zinc finger" evidence="11">
    <location>
        <begin position="1204"/>
        <end position="1233"/>
    </location>
</feature>
<sequence>MFVYLSKKIAIPHNLALHVLSWNEANGWIACGGERGLLKVLKLDGHTQPGDQQQQQQPPPKGTPGQSNLSMNQTLEGHQGNIMVVTWNEHFRKLTTSDQNGLIIVWMLHRGIWFEEMINNRNRSVVRDMKWTPDGQKICIVYEDGAVIVGTVDGQRLWGREVKTQLAFVEWSPDSKNILFCTLTGEVHVYDNEGIYSHKVAIHCLDEGTHTNVPVAGIQWYDGHRGPEPTVPALAIAFENGRVQLMRCDTDDRPILLDTQMKCSALRWSPSGTAVTIAGMQAQGETTGEGGSMREVGVVQFYSPMGQHLRTLRVPGHSLKAISWDGAGLRIALAVDSHIFFANIRPDYLAAYFSHTLVYAVLKKERNEYAVIFWDTRRDERYTKYIKKLLHVKAGEDYCVLATKTEEAAEQHILIVCNDIGSPVQSQYLTIEPLHVCMTSSHVMAASEDTVYIWQYRSSLPSRGGVAGVGDTLTLTATSASTIPPGSASAGLVPQPHRRRVEQMFHIDEYEGGASDKEAFRHPGTVCQDPIACIAASDSCLVVGRESGTVQRYSLPHLALDGKVLIQTRPQVLAVNCASSCMTCIDINGILTLYNIQHRGKGQMGEQLDFERKDVWDMRWASDNPDLFALMEKTRMYVVRGTDPEEPVLSNGYICSFKDLHIQSALIDDLMKNPDSAKKDILLEFDTKSLRDTSDILTKVSNLKDAFTYVEENPHPRLWRLLAEAALDQLELSVAEKAFVRYEEYQGIQFVKRLRMLDDKVKQKAEVAAYFQRFDEAEHLYFDIDRKDLALDLRIKLGDWFRVIQLTQGGAGAGASEILHRAYSEIGDYYADRGKWLQASQYYAKAGNNAALVEAYYLLEDYEKLRGMIDALPEGDPLLAELGRRLTTVGLCEAAVGAFLRVGDVKAAVDSCVILNQWDLAVDLAEKHSFQQIETLLAKYAQHLLDKTKKLEAVQLYRRANRHQEAARLLAQVGKTLGPPQFHPDRHKKLHLLAALEVEKYKKKTFDGGGAGGTNITAQTLNSLITQDQTMLMAGDKSLENPWRGVEAYHVYMLAQKQLFDGSMEAALRSCIRLADYEDHLDVQTIYSLLALTAYYTKFFQQASKAFIKLEASPDIPKATRQKYEDLALAIFTKHPPRDPASRMLPCPRCNTPIADWTVICPHCSYRLPFCVASGRPIFKKYLTPEAASSLAASASNAVEPAASETIQCKTCKHRMYASEARRLRHCPFCHSLLVHKYVS</sequence>
<dbReference type="PANTHER" id="PTHR12764:SF5">
    <property type="entry name" value="LD29485P"/>
    <property type="match status" value="1"/>
</dbReference>
<gene>
    <name evidence="16" type="ORF">Vbra_9213</name>
</gene>
<dbReference type="InterPro" id="IPR039857">
    <property type="entry name" value="Ift122/121"/>
</dbReference>
<dbReference type="PIRSF" id="PIRSF037536">
    <property type="entry name" value="WD_repeat_p35"/>
    <property type="match status" value="1"/>
</dbReference>